<feature type="region of interest" description="Disordered" evidence="1">
    <location>
        <begin position="95"/>
        <end position="115"/>
    </location>
</feature>
<dbReference type="Proteomes" id="UP000325787">
    <property type="component" value="Chromosome"/>
</dbReference>
<keyword evidence="2" id="KW-0812">Transmembrane</keyword>
<organism evidence="5 6">
    <name type="scientific">Saccharothrix syringae</name>
    <name type="common">Nocardiopsis syringae</name>
    <dbReference type="NCBI Taxonomy" id="103733"/>
    <lineage>
        <taxon>Bacteria</taxon>
        <taxon>Bacillati</taxon>
        <taxon>Actinomycetota</taxon>
        <taxon>Actinomycetes</taxon>
        <taxon>Pseudonocardiales</taxon>
        <taxon>Pseudonocardiaceae</taxon>
        <taxon>Saccharothrix</taxon>
    </lineage>
</organism>
<feature type="chain" id="PRO_5039300353" evidence="3">
    <location>
        <begin position="22"/>
        <end position="220"/>
    </location>
</feature>
<keyword evidence="2" id="KW-1133">Transmembrane helix</keyword>
<keyword evidence="2" id="KW-0472">Membrane</keyword>
<gene>
    <name evidence="5" type="ORF">EKG83_03590</name>
</gene>
<evidence type="ECO:0000256" key="2">
    <source>
        <dbReference type="SAM" id="Phobius"/>
    </source>
</evidence>
<dbReference type="OrthoDB" id="5198230at2"/>
<evidence type="ECO:0000256" key="1">
    <source>
        <dbReference type="SAM" id="MobiDB-lite"/>
    </source>
</evidence>
<dbReference type="KEGG" id="ssyi:EKG83_03590"/>
<evidence type="ECO:0000313" key="6">
    <source>
        <dbReference type="Proteomes" id="UP000325787"/>
    </source>
</evidence>
<feature type="domain" description="Protein-glutamine gamma-glutamyltransferase-like C-terminal" evidence="4">
    <location>
        <begin position="144"/>
        <end position="213"/>
    </location>
</feature>
<reference evidence="6" key="1">
    <citation type="journal article" date="2021" name="Curr. Microbiol.">
        <title>Complete genome of nocamycin-producing strain Saccharothrix syringae NRRL B-16468 reveals the biosynthetic potential for secondary metabolites.</title>
        <authorList>
            <person name="Mo X."/>
            <person name="Yang S."/>
        </authorList>
    </citation>
    <scope>NUCLEOTIDE SEQUENCE [LARGE SCALE GENOMIC DNA]</scope>
    <source>
        <strain evidence="6">ATCC 51364 / DSM 43886 / JCM 6844 / KCTC 9398 / NBRC 14523 / NRRL B-16468 / INA 2240</strain>
    </source>
</reference>
<dbReference type="EMBL" id="CP034550">
    <property type="protein sequence ID" value="QFZ16670.1"/>
    <property type="molecule type" value="Genomic_DNA"/>
</dbReference>
<keyword evidence="3" id="KW-0732">Signal</keyword>
<evidence type="ECO:0000259" key="4">
    <source>
        <dbReference type="Pfam" id="PF13559"/>
    </source>
</evidence>
<name>A0A5Q0GT70_SACSY</name>
<dbReference type="RefSeq" id="WP_033430508.1">
    <property type="nucleotide sequence ID" value="NZ_CP034550.1"/>
</dbReference>
<feature type="signal peptide" evidence="3">
    <location>
        <begin position="1"/>
        <end position="21"/>
    </location>
</feature>
<sequence length="220" mass="23246">MRPRLALALATGSALILVALAARGSSPVTYTDRTAALDDAPPPTASSVEPLNTDVEGSTAAGSLLVFVIVLFAAAIIGAIALAVYIATEVRRRRRSGTGRFSEAPDAVDEHARPPEVLVQRATEALRVLRERANGPPGDAVIAAWLALEQAAEDSGQPRQGHQTPTEFTGALLARYRVDGDATTTLRRTYQRARFGTAEVTPADARVAAEALETIVRGLR</sequence>
<proteinExistence type="predicted"/>
<protein>
    <submittedName>
        <fullName evidence="5">DUF4129 domain-containing protein</fullName>
    </submittedName>
</protein>
<dbReference type="AlphaFoldDB" id="A0A5Q0GT70"/>
<keyword evidence="6" id="KW-1185">Reference proteome</keyword>
<dbReference type="InterPro" id="IPR025403">
    <property type="entry name" value="TgpA-like_C"/>
</dbReference>
<feature type="transmembrane region" description="Helical" evidence="2">
    <location>
        <begin position="64"/>
        <end position="87"/>
    </location>
</feature>
<evidence type="ECO:0000313" key="5">
    <source>
        <dbReference type="EMBL" id="QFZ16670.1"/>
    </source>
</evidence>
<evidence type="ECO:0000256" key="3">
    <source>
        <dbReference type="SAM" id="SignalP"/>
    </source>
</evidence>
<dbReference type="Pfam" id="PF13559">
    <property type="entry name" value="DUF4129"/>
    <property type="match status" value="1"/>
</dbReference>
<accession>A0A5Q0GT70</accession>